<feature type="domain" description="Alpha-N-acetylglucosaminidase C-terminal" evidence="5">
    <location>
        <begin position="468"/>
        <end position="738"/>
    </location>
</feature>
<feature type="signal peptide" evidence="2">
    <location>
        <begin position="1"/>
        <end position="18"/>
    </location>
</feature>
<dbReference type="PANTHER" id="PTHR12872:SF1">
    <property type="entry name" value="ALPHA-N-ACETYLGLUCOSAMINIDASE"/>
    <property type="match status" value="1"/>
</dbReference>
<gene>
    <name evidence="6" type="ORF">BJY01DRAFT_240709</name>
</gene>
<feature type="domain" description="Alpha-N-acetylglucosaminidase N-terminal" evidence="4">
    <location>
        <begin position="23"/>
        <end position="108"/>
    </location>
</feature>
<evidence type="ECO:0000259" key="3">
    <source>
        <dbReference type="Pfam" id="PF05089"/>
    </source>
</evidence>
<dbReference type="PANTHER" id="PTHR12872">
    <property type="entry name" value="ALPHA-N-ACETYLGLUCOSAMINIDASE"/>
    <property type="match status" value="1"/>
</dbReference>
<dbReference type="Pfam" id="PF12972">
    <property type="entry name" value="NAGLU_C"/>
    <property type="match status" value="1"/>
</dbReference>
<feature type="domain" description="Alpha-N-acetylglucosaminidase tim-barrel" evidence="3">
    <location>
        <begin position="123"/>
        <end position="459"/>
    </location>
</feature>
<dbReference type="Pfam" id="PF12971">
    <property type="entry name" value="NAGLU_N"/>
    <property type="match status" value="1"/>
</dbReference>
<dbReference type="EMBL" id="JBFXLU010000339">
    <property type="protein sequence ID" value="KAL2829302.1"/>
    <property type="molecule type" value="Genomic_DNA"/>
</dbReference>
<sequence>MKFSAIAGVLFAASTAWGLSTKGIQNLLHRRLPAHANDFQFWLVNVKTNDTTNDHYTVTTTKKGEILVEGNSLSALSSGLHRYLTDVAGVDIFWYIGSRLDQAPRTLPKLTDVLEGTSIVPWRYYFNTVTFSYTSAFWTWEDWEDQLDWMALHGINFPLAWAGQEKVLVEVLQELGLTDEEINSYLSGPAFQAWNRFGNIQGSWGGSLPTDWIKKQYILGQQIVGRMVELGMTPIFPAFTGFVPRNISRVLPNATTVTGGSWNKFPEIYTNDVFLEPSDDNYALLQKSFISTMQRDFGQVTKYYTLDQYNENNPYSGDTEYLRNISRYTWESLKEADSEAVWVMQGWLFSYSASFWTDNRIEAYLSGVEDNSDMMILDLFSESSPQWQRTNSYYGKPWVWCQLHDYGGNMGMYGQIQNITQNPIAALANSSSLQGFGLTMEGQEGNQIIYDLLLAQAWSSDPIDTETYFKNWVTTRYAGAKSIPKGLYTAWEAMRTTVYNNTDPNISTAVTKSIFELIPSISGLTGRTGQQGTLVTYDPAVLVDVWKLFYQAAQSEKSLWNNPGFQYDIVDITRQVLSNAFIPAYNNLVSVYTGNSPTAANINAAGKALITILQAIDNVLSTNKNFMLSTWISKARSWAPSSAIADFYEYNARNQITLWGPNGEISDYASKSWGGLVSSYYIPRWEMFIGYLNSTAYASYNNSAFTAELLTWELEWNNETSRSTYSKPGNLKKVLTEVATLLSIAI</sequence>
<evidence type="ECO:0000256" key="1">
    <source>
        <dbReference type="ARBA" id="ARBA00022801"/>
    </source>
</evidence>
<accession>A0ABR4IQX8</accession>
<dbReference type="Gene3D" id="3.30.379.10">
    <property type="entry name" value="Chitobiase/beta-hexosaminidase domain 2-like"/>
    <property type="match status" value="1"/>
</dbReference>
<dbReference type="InterPro" id="IPR024240">
    <property type="entry name" value="NAGLU_N"/>
</dbReference>
<dbReference type="Proteomes" id="UP001610446">
    <property type="component" value="Unassembled WGS sequence"/>
</dbReference>
<dbReference type="InterPro" id="IPR029018">
    <property type="entry name" value="Hex-like_dom2"/>
</dbReference>
<dbReference type="Gene3D" id="1.20.120.670">
    <property type="entry name" value="N-acetyl-b-d-glucoasminidase"/>
    <property type="match status" value="1"/>
</dbReference>
<reference evidence="6 7" key="1">
    <citation type="submission" date="2024-07" db="EMBL/GenBank/DDBJ databases">
        <title>Section-level genome sequencing and comparative genomics of Aspergillus sections Usti and Cavernicolus.</title>
        <authorList>
            <consortium name="Lawrence Berkeley National Laboratory"/>
            <person name="Nybo J.L."/>
            <person name="Vesth T.C."/>
            <person name="Theobald S."/>
            <person name="Frisvad J.C."/>
            <person name="Larsen T.O."/>
            <person name="Kjaerboelling I."/>
            <person name="Rothschild-Mancinelli K."/>
            <person name="Lyhne E.K."/>
            <person name="Kogle M.E."/>
            <person name="Barry K."/>
            <person name="Clum A."/>
            <person name="Na H."/>
            <person name="Ledsgaard L."/>
            <person name="Lin J."/>
            <person name="Lipzen A."/>
            <person name="Kuo A."/>
            <person name="Riley R."/>
            <person name="Mondo S."/>
            <person name="Labutti K."/>
            <person name="Haridas S."/>
            <person name="Pangalinan J."/>
            <person name="Salamov A.A."/>
            <person name="Simmons B.A."/>
            <person name="Magnuson J.K."/>
            <person name="Chen J."/>
            <person name="Drula E."/>
            <person name="Henrissat B."/>
            <person name="Wiebenga A."/>
            <person name="Lubbers R.J."/>
            <person name="Gomes A.C."/>
            <person name="Makela M.R."/>
            <person name="Stajich J."/>
            <person name="Grigoriev I.V."/>
            <person name="Mortensen U.H."/>
            <person name="De Vries R.P."/>
            <person name="Baker S.E."/>
            <person name="Andersen M.R."/>
        </authorList>
    </citation>
    <scope>NUCLEOTIDE SEQUENCE [LARGE SCALE GENOMIC DNA]</scope>
    <source>
        <strain evidence="6 7">CBS 123904</strain>
    </source>
</reference>
<evidence type="ECO:0000259" key="4">
    <source>
        <dbReference type="Pfam" id="PF12971"/>
    </source>
</evidence>
<keyword evidence="7" id="KW-1185">Reference proteome</keyword>
<keyword evidence="2" id="KW-0732">Signal</keyword>
<name>A0ABR4IQX8_9EURO</name>
<organism evidence="6 7">
    <name type="scientific">Aspergillus pseudoustus</name>
    <dbReference type="NCBI Taxonomy" id="1810923"/>
    <lineage>
        <taxon>Eukaryota</taxon>
        <taxon>Fungi</taxon>
        <taxon>Dikarya</taxon>
        <taxon>Ascomycota</taxon>
        <taxon>Pezizomycotina</taxon>
        <taxon>Eurotiomycetes</taxon>
        <taxon>Eurotiomycetidae</taxon>
        <taxon>Eurotiales</taxon>
        <taxon>Aspergillaceae</taxon>
        <taxon>Aspergillus</taxon>
        <taxon>Aspergillus subgen. Nidulantes</taxon>
    </lineage>
</organism>
<evidence type="ECO:0000313" key="7">
    <source>
        <dbReference type="Proteomes" id="UP001610446"/>
    </source>
</evidence>
<dbReference type="Gene3D" id="3.20.20.80">
    <property type="entry name" value="Glycosidases"/>
    <property type="match status" value="1"/>
</dbReference>
<evidence type="ECO:0000313" key="6">
    <source>
        <dbReference type="EMBL" id="KAL2829302.1"/>
    </source>
</evidence>
<dbReference type="InterPro" id="IPR024732">
    <property type="entry name" value="NAGLU_C"/>
</dbReference>
<proteinExistence type="predicted"/>
<dbReference type="InterPro" id="IPR024733">
    <property type="entry name" value="NAGLU_tim-barrel"/>
</dbReference>
<dbReference type="Pfam" id="PF05089">
    <property type="entry name" value="NAGLU"/>
    <property type="match status" value="1"/>
</dbReference>
<protein>
    <submittedName>
        <fullName evidence="6">Alpha-N-acetylglucosaminidase</fullName>
    </submittedName>
</protein>
<evidence type="ECO:0000259" key="5">
    <source>
        <dbReference type="Pfam" id="PF12972"/>
    </source>
</evidence>
<comment type="caution">
    <text evidence="6">The sequence shown here is derived from an EMBL/GenBank/DDBJ whole genome shotgun (WGS) entry which is preliminary data.</text>
</comment>
<dbReference type="InterPro" id="IPR007781">
    <property type="entry name" value="NAGLU"/>
</dbReference>
<evidence type="ECO:0000256" key="2">
    <source>
        <dbReference type="SAM" id="SignalP"/>
    </source>
</evidence>
<feature type="chain" id="PRO_5045910166" evidence="2">
    <location>
        <begin position="19"/>
        <end position="746"/>
    </location>
</feature>
<keyword evidence="1" id="KW-0378">Hydrolase</keyword>